<dbReference type="Proteomes" id="UP000792457">
    <property type="component" value="Unassembled WGS sequence"/>
</dbReference>
<reference evidence="2" key="1">
    <citation type="submission" date="2013-04" db="EMBL/GenBank/DDBJ databases">
        <authorList>
            <person name="Qu J."/>
            <person name="Murali S.C."/>
            <person name="Bandaranaike D."/>
            <person name="Bellair M."/>
            <person name="Blankenburg K."/>
            <person name="Chao H."/>
            <person name="Dinh H."/>
            <person name="Doddapaneni H."/>
            <person name="Downs B."/>
            <person name="Dugan-Rocha S."/>
            <person name="Elkadiri S."/>
            <person name="Gnanaolivu R.D."/>
            <person name="Hernandez B."/>
            <person name="Javaid M."/>
            <person name="Jayaseelan J.C."/>
            <person name="Lee S."/>
            <person name="Li M."/>
            <person name="Ming W."/>
            <person name="Munidasa M."/>
            <person name="Muniz J."/>
            <person name="Nguyen L."/>
            <person name="Ongeri F."/>
            <person name="Osuji N."/>
            <person name="Pu L.-L."/>
            <person name="Puazo M."/>
            <person name="Qu C."/>
            <person name="Quiroz J."/>
            <person name="Raj R."/>
            <person name="Weissenberger G."/>
            <person name="Xin Y."/>
            <person name="Zou X."/>
            <person name="Han Y."/>
            <person name="Richards S."/>
            <person name="Worley K."/>
            <person name="Muzny D."/>
            <person name="Gibbs R."/>
        </authorList>
    </citation>
    <scope>NUCLEOTIDE SEQUENCE</scope>
    <source>
        <strain evidence="2">Sampled in the wild</strain>
    </source>
</reference>
<protein>
    <recommendedName>
        <fullName evidence="1">F-box domain-containing protein</fullName>
    </recommendedName>
</protein>
<evidence type="ECO:0000313" key="2">
    <source>
        <dbReference type="EMBL" id="KAG8236337.1"/>
    </source>
</evidence>
<accession>A0A8K0KKL8</accession>
<dbReference type="GO" id="GO:1990756">
    <property type="term" value="F:ubiquitin-like ligase-substrate adaptor activity"/>
    <property type="evidence" value="ECO:0007669"/>
    <property type="project" value="TreeGrafter"/>
</dbReference>
<dbReference type="SUPFAM" id="SSF117281">
    <property type="entry name" value="Kelch motif"/>
    <property type="match status" value="1"/>
</dbReference>
<evidence type="ECO:0000259" key="1">
    <source>
        <dbReference type="PROSITE" id="PS50181"/>
    </source>
</evidence>
<dbReference type="CDD" id="cd22110">
    <property type="entry name" value="F-box_FBXO42"/>
    <property type="match status" value="1"/>
</dbReference>
<dbReference type="InterPro" id="IPR036047">
    <property type="entry name" value="F-box-like_dom_sf"/>
</dbReference>
<dbReference type="PANTHER" id="PTHR46432:SF1">
    <property type="entry name" value="F-BOX ONLY PROTEIN 42"/>
    <property type="match status" value="1"/>
</dbReference>
<dbReference type="Pfam" id="PF12937">
    <property type="entry name" value="F-box-like"/>
    <property type="match status" value="1"/>
</dbReference>
<feature type="domain" description="F-box" evidence="1">
    <location>
        <begin position="6"/>
        <end position="59"/>
    </location>
</feature>
<dbReference type="GO" id="GO:0019005">
    <property type="term" value="C:SCF ubiquitin ligase complex"/>
    <property type="evidence" value="ECO:0007669"/>
    <property type="project" value="TreeGrafter"/>
</dbReference>
<dbReference type="Gene3D" id="2.120.10.80">
    <property type="entry name" value="Kelch-type beta propeller"/>
    <property type="match status" value="1"/>
</dbReference>
<dbReference type="InterPro" id="IPR001810">
    <property type="entry name" value="F-box_dom"/>
</dbReference>
<name>A0A8K0KKL8_LADFU</name>
<keyword evidence="3" id="KW-1185">Reference proteome</keyword>
<sequence length="315" mass="35962">MFAMVRFTMEDLPDEILEYIISLTSSYKDLEDCKLVSKRWHRSVLNVIRLKKNNLLRAIAENKVRWQHMRPSDMAPTITKRYSHSACCYGNSMFVFGGCTSTSTTFNDLWRLDLTRRQWVRPLAMGSYPSPKACASLVIHRDNLVLFGGWTHPSPYPLHQAWRLFNELHLYSMESNRWILSCTPSTPPPPTAGHSASVHKDNMVVFGGLQMQGGLGHYANSNDVWVFNLENPSWRKQAIAPGPRPHARYGGCGGPNMVFSDVWLLKMKDAVWSWKELPVHHQQRAAAHMWCHPACKVIFSLLLPALSRALLVQFS</sequence>
<dbReference type="AlphaFoldDB" id="A0A8K0KKL8"/>
<dbReference type="PROSITE" id="PS50181">
    <property type="entry name" value="FBOX"/>
    <property type="match status" value="1"/>
</dbReference>
<dbReference type="OrthoDB" id="9973021at2759"/>
<dbReference type="PANTHER" id="PTHR46432">
    <property type="entry name" value="F-BOX ONLY PROTEIN 42"/>
    <property type="match status" value="1"/>
</dbReference>
<dbReference type="InterPro" id="IPR015915">
    <property type="entry name" value="Kelch-typ_b-propeller"/>
</dbReference>
<comment type="caution">
    <text evidence="2">The sequence shown here is derived from an EMBL/GenBank/DDBJ whole genome shotgun (WGS) entry which is preliminary data.</text>
</comment>
<dbReference type="EMBL" id="KZ309015">
    <property type="protein sequence ID" value="KAG8236337.1"/>
    <property type="molecule type" value="Genomic_DNA"/>
</dbReference>
<proteinExistence type="predicted"/>
<organism evidence="2 3">
    <name type="scientific">Ladona fulva</name>
    <name type="common">Scarce chaser dragonfly</name>
    <name type="synonym">Libellula fulva</name>
    <dbReference type="NCBI Taxonomy" id="123851"/>
    <lineage>
        <taxon>Eukaryota</taxon>
        <taxon>Metazoa</taxon>
        <taxon>Ecdysozoa</taxon>
        <taxon>Arthropoda</taxon>
        <taxon>Hexapoda</taxon>
        <taxon>Insecta</taxon>
        <taxon>Pterygota</taxon>
        <taxon>Palaeoptera</taxon>
        <taxon>Odonata</taxon>
        <taxon>Epiprocta</taxon>
        <taxon>Anisoptera</taxon>
        <taxon>Libelluloidea</taxon>
        <taxon>Libellulidae</taxon>
        <taxon>Ladona</taxon>
    </lineage>
</organism>
<reference evidence="2" key="2">
    <citation type="submission" date="2017-10" db="EMBL/GenBank/DDBJ databases">
        <title>Ladona fulva Genome sequencing and assembly.</title>
        <authorList>
            <person name="Murali S."/>
            <person name="Richards S."/>
            <person name="Bandaranaike D."/>
            <person name="Bellair M."/>
            <person name="Blankenburg K."/>
            <person name="Chao H."/>
            <person name="Dinh H."/>
            <person name="Doddapaneni H."/>
            <person name="Dugan-Rocha S."/>
            <person name="Elkadiri S."/>
            <person name="Gnanaolivu R."/>
            <person name="Hernandez B."/>
            <person name="Skinner E."/>
            <person name="Javaid M."/>
            <person name="Lee S."/>
            <person name="Li M."/>
            <person name="Ming W."/>
            <person name="Munidasa M."/>
            <person name="Muniz J."/>
            <person name="Nguyen L."/>
            <person name="Hughes D."/>
            <person name="Osuji N."/>
            <person name="Pu L.-L."/>
            <person name="Puazo M."/>
            <person name="Qu C."/>
            <person name="Quiroz J."/>
            <person name="Raj R."/>
            <person name="Weissenberger G."/>
            <person name="Xin Y."/>
            <person name="Zou X."/>
            <person name="Han Y."/>
            <person name="Worley K."/>
            <person name="Muzny D."/>
            <person name="Gibbs R."/>
        </authorList>
    </citation>
    <scope>NUCLEOTIDE SEQUENCE</scope>
    <source>
        <strain evidence="2">Sampled in the wild</strain>
    </source>
</reference>
<dbReference type="InterPro" id="IPR052821">
    <property type="entry name" value="F-box_only_SRC"/>
</dbReference>
<evidence type="ECO:0000313" key="3">
    <source>
        <dbReference type="Proteomes" id="UP000792457"/>
    </source>
</evidence>
<dbReference type="Gene3D" id="1.20.1280.50">
    <property type="match status" value="1"/>
</dbReference>
<gene>
    <name evidence="2" type="ORF">J437_LFUL010471</name>
</gene>
<dbReference type="Pfam" id="PF13415">
    <property type="entry name" value="Beta-prop_FBX42"/>
    <property type="match status" value="1"/>
</dbReference>
<dbReference type="SUPFAM" id="SSF81383">
    <property type="entry name" value="F-box domain"/>
    <property type="match status" value="1"/>
</dbReference>